<dbReference type="RefSeq" id="WP_004033833.1">
    <property type="nucleotide sequence ID" value="NZ_CAABOX010000004.1"/>
</dbReference>
<organism evidence="1 2">
    <name type="scientific">Methanobrevibacter smithii</name>
    <dbReference type="NCBI Taxonomy" id="2173"/>
    <lineage>
        <taxon>Archaea</taxon>
        <taxon>Methanobacteriati</taxon>
        <taxon>Methanobacteriota</taxon>
        <taxon>Methanomada group</taxon>
        <taxon>Methanobacteria</taxon>
        <taxon>Methanobacteriales</taxon>
        <taxon>Methanobacteriaceae</taxon>
        <taxon>Methanobrevibacter</taxon>
    </lineage>
</organism>
<reference evidence="1 2" key="1">
    <citation type="submission" date="2016-10" db="EMBL/GenBank/DDBJ databases">
        <authorList>
            <person name="Varghese N."/>
        </authorList>
    </citation>
    <scope>NUCLEOTIDE SEQUENCE [LARGE SCALE GENOMIC DNA]</scope>
    <source>
        <strain evidence="1 2">KB11</strain>
    </source>
</reference>
<dbReference type="Proteomes" id="UP000232133">
    <property type="component" value="Chromosome"/>
</dbReference>
<dbReference type="EMBL" id="CP017803">
    <property type="protein sequence ID" value="ATZ59648.1"/>
    <property type="molecule type" value="Genomic_DNA"/>
</dbReference>
<accession>A0A2H4U6B9</accession>
<dbReference type="GeneID" id="35118520"/>
<evidence type="ECO:0000313" key="2">
    <source>
        <dbReference type="Proteomes" id="UP000232133"/>
    </source>
</evidence>
<evidence type="ECO:0000313" key="1">
    <source>
        <dbReference type="EMBL" id="ATZ59648.1"/>
    </source>
</evidence>
<dbReference type="AlphaFoldDB" id="A0A2H4U6B9"/>
<sequence length="97" mass="11816">MVYKRKYKVNKNELKKYFQDLIELEDWIPYIIRMELPKGYSLKLGKNATNKDLLSKRLLEHKIENSRSTMNGPELMDYEIDIFIRKYPYFTSLFDKL</sequence>
<protein>
    <submittedName>
        <fullName evidence="1">Heat-shock protein</fullName>
    </submittedName>
</protein>
<name>A0A2H4U6B9_METSM</name>
<proteinExistence type="predicted"/>
<gene>
    <name evidence="1" type="ORF">BK798_04045</name>
</gene>